<accession>A0ABU8WEE4</accession>
<dbReference type="EMBL" id="JBBKZT010000002">
    <property type="protein sequence ID" value="MEJ8845806.1"/>
    <property type="molecule type" value="Genomic_DNA"/>
</dbReference>
<proteinExistence type="predicted"/>
<keyword evidence="3" id="KW-1185">Reference proteome</keyword>
<feature type="compositionally biased region" description="Low complexity" evidence="1">
    <location>
        <begin position="66"/>
        <end position="81"/>
    </location>
</feature>
<sequence length="81" mass="8036">MHPKGLMGSAAMKAAAVDLILALVAASTAAAIGLAGGSPRVVSTAVQVTTESTGDVTTVGRKPDRQAAAASQSRSQVAEFR</sequence>
<evidence type="ECO:0000256" key="1">
    <source>
        <dbReference type="SAM" id="MobiDB-lite"/>
    </source>
</evidence>
<gene>
    <name evidence="2" type="ORF">WKW82_04070</name>
</gene>
<organism evidence="2 3">
    <name type="scientific">Variovorax rhizosphaerae</name>
    <dbReference type="NCBI Taxonomy" id="1836200"/>
    <lineage>
        <taxon>Bacteria</taxon>
        <taxon>Pseudomonadati</taxon>
        <taxon>Pseudomonadota</taxon>
        <taxon>Betaproteobacteria</taxon>
        <taxon>Burkholderiales</taxon>
        <taxon>Comamonadaceae</taxon>
        <taxon>Variovorax</taxon>
    </lineage>
</organism>
<dbReference type="Proteomes" id="UP001385892">
    <property type="component" value="Unassembled WGS sequence"/>
</dbReference>
<protein>
    <recommendedName>
        <fullName evidence="4">Secreted protein</fullName>
    </recommendedName>
</protein>
<feature type="region of interest" description="Disordered" evidence="1">
    <location>
        <begin position="54"/>
        <end position="81"/>
    </location>
</feature>
<evidence type="ECO:0008006" key="4">
    <source>
        <dbReference type="Google" id="ProtNLM"/>
    </source>
</evidence>
<comment type="caution">
    <text evidence="2">The sequence shown here is derived from an EMBL/GenBank/DDBJ whole genome shotgun (WGS) entry which is preliminary data.</text>
</comment>
<evidence type="ECO:0000313" key="2">
    <source>
        <dbReference type="EMBL" id="MEJ8845806.1"/>
    </source>
</evidence>
<evidence type="ECO:0000313" key="3">
    <source>
        <dbReference type="Proteomes" id="UP001385892"/>
    </source>
</evidence>
<reference evidence="2 3" key="1">
    <citation type="submission" date="2024-03" db="EMBL/GenBank/DDBJ databases">
        <title>Novel species of the genus Variovorax.</title>
        <authorList>
            <person name="Liu Q."/>
            <person name="Xin Y.-H."/>
        </authorList>
    </citation>
    <scope>NUCLEOTIDE SEQUENCE [LARGE SCALE GENOMIC DNA]</scope>
    <source>
        <strain evidence="2 3">KACC 18900</strain>
    </source>
</reference>
<name>A0ABU8WEE4_9BURK</name>
<dbReference type="RefSeq" id="WP_340340973.1">
    <property type="nucleotide sequence ID" value="NZ_JBBKZT010000002.1"/>
</dbReference>